<dbReference type="InterPro" id="IPR001480">
    <property type="entry name" value="Bulb-type_lectin_dom"/>
</dbReference>
<evidence type="ECO:0000256" key="4">
    <source>
        <dbReference type="SAM" id="MobiDB-lite"/>
    </source>
</evidence>
<name>F6H2L8_VITVI</name>
<dbReference type="EMBL" id="FN595229">
    <property type="protein sequence ID" value="CCB46236.1"/>
    <property type="molecule type" value="Genomic_DNA"/>
</dbReference>
<dbReference type="Gene3D" id="2.90.10.10">
    <property type="entry name" value="Bulb-type lectin domain"/>
    <property type="match status" value="1"/>
</dbReference>
<evidence type="ECO:0000256" key="3">
    <source>
        <dbReference type="ARBA" id="ARBA00023180"/>
    </source>
</evidence>
<evidence type="ECO:0000313" key="8">
    <source>
        <dbReference type="Proteomes" id="UP000009183"/>
    </source>
</evidence>
<feature type="domain" description="Bulb-type lectin" evidence="6">
    <location>
        <begin position="45"/>
        <end position="163"/>
    </location>
</feature>
<accession>F6H2L8</accession>
<sequence length="232" mass="25330">MSCSPPSFTLSFIFLSFISIYSFTVHASVPLKNTFKYVNEGGFGPYIVEYGGDYRGLPIFASPFQFCFYNTTPNAYTLALRMAVQRTEPIYRWVWEANRGKPVGQNATLTFGTDGNLVLTHADGQVAWQTGTGNKGVVGLKLLSNGNLILHDSTGQQLPNPNALCCRDPSPWETRGTRLMVTRGTYCQPDHHHPDSPTDTYGATILSGTPQGKTNNVSASPIQGRANDAGRT</sequence>
<keyword evidence="3" id="KW-0325">Glycoprotein</keyword>
<keyword evidence="2" id="KW-1015">Disulfide bond</keyword>
<dbReference type="SUPFAM" id="SSF51110">
    <property type="entry name" value="alpha-D-mannose-specific plant lectins"/>
    <property type="match status" value="1"/>
</dbReference>
<dbReference type="Pfam" id="PF01453">
    <property type="entry name" value="B_lectin"/>
    <property type="match status" value="1"/>
</dbReference>
<proteinExistence type="predicted"/>
<dbReference type="HOGENOM" id="CLU_1196676_0_0_1"/>
<dbReference type="InterPro" id="IPR036426">
    <property type="entry name" value="Bulb-type_lectin_dom_sf"/>
</dbReference>
<feature type="compositionally biased region" description="Polar residues" evidence="4">
    <location>
        <begin position="202"/>
        <end position="221"/>
    </location>
</feature>
<feature type="chain" id="PRO_5003340971" description="Bulb-type lectin domain-containing protein" evidence="5">
    <location>
        <begin position="28"/>
        <end position="232"/>
    </location>
</feature>
<dbReference type="Proteomes" id="UP000009183">
    <property type="component" value="Chromosome 19"/>
</dbReference>
<dbReference type="PROSITE" id="PS50927">
    <property type="entry name" value="BULB_LECTIN"/>
    <property type="match status" value="1"/>
</dbReference>
<evidence type="ECO:0000313" key="7">
    <source>
        <dbReference type="EMBL" id="CCB46236.1"/>
    </source>
</evidence>
<evidence type="ECO:0000256" key="2">
    <source>
        <dbReference type="ARBA" id="ARBA00023157"/>
    </source>
</evidence>
<evidence type="ECO:0000256" key="1">
    <source>
        <dbReference type="ARBA" id="ARBA00022729"/>
    </source>
</evidence>
<dbReference type="AlphaFoldDB" id="F6H2L8"/>
<feature type="region of interest" description="Disordered" evidence="4">
    <location>
        <begin position="202"/>
        <end position="232"/>
    </location>
</feature>
<protein>
    <recommendedName>
        <fullName evidence="6">Bulb-type lectin domain-containing protein</fullName>
    </recommendedName>
</protein>
<dbReference type="PaxDb" id="29760-VIT_19s0014g01120.t01"/>
<evidence type="ECO:0000259" key="6">
    <source>
        <dbReference type="PROSITE" id="PS50927"/>
    </source>
</evidence>
<keyword evidence="8" id="KW-1185">Reference proteome</keyword>
<dbReference type="SMART" id="SM00108">
    <property type="entry name" value="B_lectin"/>
    <property type="match status" value="1"/>
</dbReference>
<dbReference type="eggNOG" id="ENOG502QWJD">
    <property type="taxonomic scope" value="Eukaryota"/>
</dbReference>
<evidence type="ECO:0000256" key="5">
    <source>
        <dbReference type="SAM" id="SignalP"/>
    </source>
</evidence>
<feature type="signal peptide" evidence="5">
    <location>
        <begin position="1"/>
        <end position="27"/>
    </location>
</feature>
<dbReference type="CDD" id="cd00028">
    <property type="entry name" value="B_lectin"/>
    <property type="match status" value="1"/>
</dbReference>
<organism evidence="7 8">
    <name type="scientific">Vitis vinifera</name>
    <name type="common">Grape</name>
    <dbReference type="NCBI Taxonomy" id="29760"/>
    <lineage>
        <taxon>Eukaryota</taxon>
        <taxon>Viridiplantae</taxon>
        <taxon>Streptophyta</taxon>
        <taxon>Embryophyta</taxon>
        <taxon>Tracheophyta</taxon>
        <taxon>Spermatophyta</taxon>
        <taxon>Magnoliopsida</taxon>
        <taxon>eudicotyledons</taxon>
        <taxon>Gunneridae</taxon>
        <taxon>Pentapetalae</taxon>
        <taxon>rosids</taxon>
        <taxon>Vitales</taxon>
        <taxon>Vitaceae</taxon>
        <taxon>Viteae</taxon>
        <taxon>Vitis</taxon>
    </lineage>
</organism>
<dbReference type="ExpressionAtlas" id="F6H2L8">
    <property type="expression patterns" value="baseline"/>
</dbReference>
<keyword evidence="1 5" id="KW-0732">Signal</keyword>
<gene>
    <name evidence="7" type="ordered locus">VIT_19s0014g01120</name>
</gene>
<dbReference type="InParanoid" id="F6H2L8"/>
<reference evidence="8" key="1">
    <citation type="journal article" date="2007" name="Nature">
        <title>The grapevine genome sequence suggests ancestral hexaploidization in major angiosperm phyla.</title>
        <authorList>
            <consortium name="The French-Italian Public Consortium for Grapevine Genome Characterization."/>
            <person name="Jaillon O."/>
            <person name="Aury J.-M."/>
            <person name="Noel B."/>
            <person name="Policriti A."/>
            <person name="Clepet C."/>
            <person name="Casagrande A."/>
            <person name="Choisne N."/>
            <person name="Aubourg S."/>
            <person name="Vitulo N."/>
            <person name="Jubin C."/>
            <person name="Vezzi A."/>
            <person name="Legeai F."/>
            <person name="Hugueney P."/>
            <person name="Dasilva C."/>
            <person name="Horner D."/>
            <person name="Mica E."/>
            <person name="Jublot D."/>
            <person name="Poulain J."/>
            <person name="Bruyere C."/>
            <person name="Billault A."/>
            <person name="Segurens B."/>
            <person name="Gouyvenoux M."/>
            <person name="Ugarte E."/>
            <person name="Cattonaro F."/>
            <person name="Anthouard V."/>
            <person name="Vico V."/>
            <person name="Del Fabbro C."/>
            <person name="Alaux M."/>
            <person name="Di Gaspero G."/>
            <person name="Dumas V."/>
            <person name="Felice N."/>
            <person name="Paillard S."/>
            <person name="Juman I."/>
            <person name="Moroldo M."/>
            <person name="Scalabrin S."/>
            <person name="Canaguier A."/>
            <person name="Le Clainche I."/>
            <person name="Malacrida G."/>
            <person name="Durand E."/>
            <person name="Pesole G."/>
            <person name="Laucou V."/>
            <person name="Chatelet P."/>
            <person name="Merdinoglu D."/>
            <person name="Delledonne M."/>
            <person name="Pezzotti M."/>
            <person name="Lecharny A."/>
            <person name="Scarpelli C."/>
            <person name="Artiguenave F."/>
            <person name="Pe M.E."/>
            <person name="Valle G."/>
            <person name="Morgante M."/>
            <person name="Caboche M."/>
            <person name="Adam-Blondon A.-F."/>
            <person name="Weissenbach J."/>
            <person name="Quetier F."/>
            <person name="Wincker P."/>
        </authorList>
    </citation>
    <scope>NUCLEOTIDE SEQUENCE [LARGE SCALE GENOMIC DNA]</scope>
    <source>
        <strain evidence="8">cv. Pinot noir / PN40024</strain>
    </source>
</reference>